<evidence type="ECO:0000313" key="1">
    <source>
        <dbReference type="EMBL" id="KAF6814844.1"/>
    </source>
</evidence>
<organism evidence="1 2">
    <name type="scientific">Colletotrichum sojae</name>
    <dbReference type="NCBI Taxonomy" id="2175907"/>
    <lineage>
        <taxon>Eukaryota</taxon>
        <taxon>Fungi</taxon>
        <taxon>Dikarya</taxon>
        <taxon>Ascomycota</taxon>
        <taxon>Pezizomycotina</taxon>
        <taxon>Sordariomycetes</taxon>
        <taxon>Hypocreomycetidae</taxon>
        <taxon>Glomerellales</taxon>
        <taxon>Glomerellaceae</taxon>
        <taxon>Colletotrichum</taxon>
        <taxon>Colletotrichum orchidearum species complex</taxon>
    </lineage>
</organism>
<dbReference type="AlphaFoldDB" id="A0A8H6JKF4"/>
<sequence>MPSTLEDRKRIYLSCRSILNNHSPKKRHSPKVRDSLLNNHASLGPLISELGEAKVVDLATKMTRAKIFKSETVARAQFPDLFPAPPGPASNAEMAGSAGDVTTLNTQVSGAENLAVDLAEVLAENDLAEETLAEDTAAEVTHSEDEEIEELTVNNALGEHSELPPELGVAVAAEHITQLYGISSLHPTYLPYSTQHRILTTAQTILGECCFDFATRWLLEVLEKKGWKCACAVELTRWESVVSTRRGQLPAEALQIPPGASIRRIFHATRDLRNTAVHRAPTTARSVSQFLEAAVKLAETLRDTHRASQLGELKVAVDGKLEAMEAMKKATEDRVTAQVVSIRRQKEELDRQEKALIDGMLKDDREHNALAGHLLDIG</sequence>
<evidence type="ECO:0008006" key="3">
    <source>
        <dbReference type="Google" id="ProtNLM"/>
    </source>
</evidence>
<name>A0A8H6JKF4_9PEZI</name>
<dbReference type="Proteomes" id="UP000652219">
    <property type="component" value="Unassembled WGS sequence"/>
</dbReference>
<protein>
    <recommendedName>
        <fullName evidence="3">Ubiquinol-cytochrome-c reductase cytochrome c1</fullName>
    </recommendedName>
</protein>
<comment type="caution">
    <text evidence="1">The sequence shown here is derived from an EMBL/GenBank/DDBJ whole genome shotgun (WGS) entry which is preliminary data.</text>
</comment>
<gene>
    <name evidence="1" type="ORF">CSOJ01_03855</name>
</gene>
<accession>A0A8H6JKF4</accession>
<reference evidence="1 2" key="1">
    <citation type="journal article" date="2020" name="Phytopathology">
        <title>Genome Sequence Resources of Colletotrichum truncatum, C. plurivorum, C. musicola, and C. sojae: Four Species Pathogenic to Soybean (Glycine max).</title>
        <authorList>
            <person name="Rogerio F."/>
            <person name="Boufleur T.R."/>
            <person name="Ciampi-Guillardi M."/>
            <person name="Sukno S.A."/>
            <person name="Thon M.R."/>
            <person name="Massola Junior N.S."/>
            <person name="Baroncelli R."/>
        </authorList>
    </citation>
    <scope>NUCLEOTIDE SEQUENCE [LARGE SCALE GENOMIC DNA]</scope>
    <source>
        <strain evidence="1 2">LFN0009</strain>
    </source>
</reference>
<keyword evidence="2" id="KW-1185">Reference proteome</keyword>
<evidence type="ECO:0000313" key="2">
    <source>
        <dbReference type="Proteomes" id="UP000652219"/>
    </source>
</evidence>
<proteinExistence type="predicted"/>
<dbReference type="EMBL" id="WIGN01000040">
    <property type="protein sequence ID" value="KAF6814844.1"/>
    <property type="molecule type" value="Genomic_DNA"/>
</dbReference>